<evidence type="ECO:0000313" key="3">
    <source>
        <dbReference type="Proteomes" id="UP000696931"/>
    </source>
</evidence>
<dbReference type="InterPro" id="IPR016166">
    <property type="entry name" value="FAD-bd_PCMH"/>
</dbReference>
<proteinExistence type="predicted"/>
<dbReference type="Proteomes" id="UP000696931">
    <property type="component" value="Unassembled WGS sequence"/>
</dbReference>
<dbReference type="PROSITE" id="PS51387">
    <property type="entry name" value="FAD_PCMH"/>
    <property type="match status" value="1"/>
</dbReference>
<dbReference type="EMBL" id="JACRIW010000043">
    <property type="protein sequence ID" value="MBI5169147.1"/>
    <property type="molecule type" value="Genomic_DNA"/>
</dbReference>
<dbReference type="InterPro" id="IPR036318">
    <property type="entry name" value="FAD-bd_PCMH-like_sf"/>
</dbReference>
<sequence>MDLTPARHAISGLVPREVWVPASAEAVAEAVRECAAARETLAPWGGGVALPHERAPDRCERALVLGALDAMVSYEPDDFTLTAQCGVTIAELRETLRARGQELPLEAPGEERATLGGVLAANASGARRLRFGAPRDRILGARFVTGDGVLARTGGRVVKNVAGHAVHRLLVGSEGALGVFVEASLKLLPLPPSRAALTHGADDALLGDAARWSAFPRRECAVLTVLGPRAAPSYTVPGAPFTIFTGFEDDAARVADGVRFCEGALGASRARRDGHDVPPLWRELAQLEEREGTRLTFTSAHRTPDAIAFLAGHAVAETLVFHAAHGRLHLWPAPQDAPALLALAASHGFTPIAARGVALSPRPSSGATRALRVRISDALDPARVFALGDRWRER</sequence>
<name>A0A933SBN5_UNCEI</name>
<dbReference type="Pfam" id="PF01565">
    <property type="entry name" value="FAD_binding_4"/>
    <property type="match status" value="1"/>
</dbReference>
<dbReference type="GO" id="GO:0071949">
    <property type="term" value="F:FAD binding"/>
    <property type="evidence" value="ECO:0007669"/>
    <property type="project" value="InterPro"/>
</dbReference>
<evidence type="ECO:0000313" key="2">
    <source>
        <dbReference type="EMBL" id="MBI5169147.1"/>
    </source>
</evidence>
<dbReference type="PANTHER" id="PTHR11748">
    <property type="entry name" value="D-LACTATE DEHYDROGENASE"/>
    <property type="match status" value="1"/>
</dbReference>
<dbReference type="SUPFAM" id="SSF56176">
    <property type="entry name" value="FAD-binding/transporter-associated domain-like"/>
    <property type="match status" value="1"/>
</dbReference>
<dbReference type="InterPro" id="IPR006094">
    <property type="entry name" value="Oxid_FAD_bind_N"/>
</dbReference>
<dbReference type="AlphaFoldDB" id="A0A933SBN5"/>
<dbReference type="PANTHER" id="PTHR11748:SF103">
    <property type="entry name" value="GLYCOLATE OXIDASE SUBUNIT GLCE"/>
    <property type="match status" value="1"/>
</dbReference>
<dbReference type="InterPro" id="IPR016169">
    <property type="entry name" value="FAD-bd_PCMH_sub2"/>
</dbReference>
<feature type="domain" description="FAD-binding PCMH-type" evidence="1">
    <location>
        <begin position="11"/>
        <end position="190"/>
    </location>
</feature>
<evidence type="ECO:0000259" key="1">
    <source>
        <dbReference type="PROSITE" id="PS51387"/>
    </source>
</evidence>
<comment type="caution">
    <text evidence="2">The sequence shown here is derived from an EMBL/GenBank/DDBJ whole genome shotgun (WGS) entry which is preliminary data.</text>
</comment>
<reference evidence="2" key="1">
    <citation type="submission" date="2020-07" db="EMBL/GenBank/DDBJ databases">
        <title>Huge and variable diversity of episymbiotic CPR bacteria and DPANN archaea in groundwater ecosystems.</title>
        <authorList>
            <person name="He C.Y."/>
            <person name="Keren R."/>
            <person name="Whittaker M."/>
            <person name="Farag I.F."/>
            <person name="Doudna J."/>
            <person name="Cate J.H.D."/>
            <person name="Banfield J.F."/>
        </authorList>
    </citation>
    <scope>NUCLEOTIDE SEQUENCE</scope>
    <source>
        <strain evidence="2">NC_groundwater_1813_Pr3_B-0.1um_71_17</strain>
    </source>
</reference>
<organism evidence="2 3">
    <name type="scientific">Eiseniibacteriota bacterium</name>
    <dbReference type="NCBI Taxonomy" id="2212470"/>
    <lineage>
        <taxon>Bacteria</taxon>
        <taxon>Candidatus Eiseniibacteriota</taxon>
    </lineage>
</organism>
<protein>
    <submittedName>
        <fullName evidence="2">FAD-binding oxidoreductase</fullName>
    </submittedName>
</protein>
<dbReference type="Gene3D" id="3.30.465.10">
    <property type="match status" value="1"/>
</dbReference>
<accession>A0A933SBN5</accession>
<gene>
    <name evidence="2" type="ORF">HZA61_06640</name>
</gene>